<feature type="region of interest" description="Disordered" evidence="1">
    <location>
        <begin position="201"/>
        <end position="243"/>
    </location>
</feature>
<dbReference type="EMBL" id="JAQMTU010000031">
    <property type="protein sequence ID" value="MDB9485963.1"/>
    <property type="molecule type" value="Genomic_DNA"/>
</dbReference>
<feature type="domain" description="Putative restriction endonuclease" evidence="2">
    <location>
        <begin position="28"/>
        <end position="175"/>
    </location>
</feature>
<sequence>MALTAQEIEALMPDCTELLSDEPEMESSLHYTQLLILVTCLEWLWRDREDFFIGANLSIYYSRQQLKNRDFRGPDFFLVKDTEKHPRLSWVIWEEDGKYPNVIIELLSDSTAKVDKGLKKQLYQNQFRTPEYFWFSPNTLELVGWRLTDSEYKIIPVSENGWYWSQELGLYLGVWENRLRYFTVAGRLVLTPEEANLEEIRKAETERERAETERERAETERERAETERERAETERERAETEMQRANKLAEYLRSLGVDPDSVVN</sequence>
<dbReference type="InterPro" id="IPR011335">
    <property type="entry name" value="Restrct_endonuc-II-like"/>
</dbReference>
<dbReference type="Pfam" id="PF05685">
    <property type="entry name" value="Uma2"/>
    <property type="match status" value="1"/>
</dbReference>
<evidence type="ECO:0000313" key="3">
    <source>
        <dbReference type="EMBL" id="MDB9485963.1"/>
    </source>
</evidence>
<name>A0ABT5A2M8_9CYAN</name>
<dbReference type="Proteomes" id="UP001212123">
    <property type="component" value="Unassembled WGS sequence"/>
</dbReference>
<accession>A0ABT5A2M8</accession>
<protein>
    <submittedName>
        <fullName evidence="3">Uma2 family endonuclease</fullName>
    </submittedName>
</protein>
<keyword evidence="3" id="KW-0255">Endonuclease</keyword>
<dbReference type="InterPro" id="IPR008538">
    <property type="entry name" value="Uma2"/>
</dbReference>
<gene>
    <name evidence="3" type="ORF">PN492_05280</name>
</gene>
<dbReference type="SUPFAM" id="SSF52980">
    <property type="entry name" value="Restriction endonuclease-like"/>
    <property type="match status" value="1"/>
</dbReference>
<dbReference type="PANTHER" id="PTHR33352">
    <property type="entry name" value="SLR1095 PROTEIN"/>
    <property type="match status" value="1"/>
</dbReference>
<evidence type="ECO:0000313" key="4">
    <source>
        <dbReference type="Proteomes" id="UP001212123"/>
    </source>
</evidence>
<dbReference type="RefSeq" id="WP_028084003.1">
    <property type="nucleotide sequence ID" value="NZ_JAQMTU010000031.1"/>
</dbReference>
<keyword evidence="3" id="KW-0378">Hydrolase</keyword>
<evidence type="ECO:0000259" key="2">
    <source>
        <dbReference type="Pfam" id="PF05685"/>
    </source>
</evidence>
<dbReference type="CDD" id="cd06260">
    <property type="entry name" value="DUF820-like"/>
    <property type="match status" value="1"/>
</dbReference>
<dbReference type="GO" id="GO:0004519">
    <property type="term" value="F:endonuclease activity"/>
    <property type="evidence" value="ECO:0007669"/>
    <property type="project" value="UniProtKB-KW"/>
</dbReference>
<organism evidence="3 4">
    <name type="scientific">Dolichospermum circinale CS-537/01</name>
    <dbReference type="NCBI Taxonomy" id="3021739"/>
    <lineage>
        <taxon>Bacteria</taxon>
        <taxon>Bacillati</taxon>
        <taxon>Cyanobacteriota</taxon>
        <taxon>Cyanophyceae</taxon>
        <taxon>Nostocales</taxon>
        <taxon>Aphanizomenonaceae</taxon>
        <taxon>Dolichospermum</taxon>
        <taxon>Dolichospermum circinale</taxon>
    </lineage>
</organism>
<dbReference type="Gene3D" id="3.90.1570.10">
    <property type="entry name" value="tt1808, chain A"/>
    <property type="match status" value="1"/>
</dbReference>
<evidence type="ECO:0000256" key="1">
    <source>
        <dbReference type="SAM" id="MobiDB-lite"/>
    </source>
</evidence>
<keyword evidence="3" id="KW-0540">Nuclease</keyword>
<dbReference type="PANTHER" id="PTHR33352:SF3">
    <property type="entry name" value="SLR1612 PROTEIN"/>
    <property type="match status" value="1"/>
</dbReference>
<dbReference type="InterPro" id="IPR012296">
    <property type="entry name" value="Nuclease_put_TT1808"/>
</dbReference>
<reference evidence="3 4" key="1">
    <citation type="submission" date="2023-01" db="EMBL/GenBank/DDBJ databases">
        <title>Genomes from the Australian National Cyanobacteria Reference Collection.</title>
        <authorList>
            <person name="Willis A."/>
            <person name="Lee E.M.F."/>
        </authorList>
    </citation>
    <scope>NUCLEOTIDE SEQUENCE [LARGE SCALE GENOMIC DNA]</scope>
    <source>
        <strain evidence="3 4">CS-537/01</strain>
    </source>
</reference>
<keyword evidence="4" id="KW-1185">Reference proteome</keyword>
<comment type="caution">
    <text evidence="3">The sequence shown here is derived from an EMBL/GenBank/DDBJ whole genome shotgun (WGS) entry which is preliminary data.</text>
</comment>
<proteinExistence type="predicted"/>